<gene>
    <name evidence="3" type="ORF">VDBG_07595</name>
</gene>
<keyword evidence="1" id="KW-1133">Transmembrane helix</keyword>
<evidence type="ECO:0000256" key="1">
    <source>
        <dbReference type="SAM" id="Phobius"/>
    </source>
</evidence>
<protein>
    <recommendedName>
        <fullName evidence="2">Cupin type-2 domain-containing protein</fullName>
    </recommendedName>
</protein>
<accession>C9SRS0</accession>
<keyword evidence="1" id="KW-0812">Transmembrane</keyword>
<dbReference type="Proteomes" id="UP000008698">
    <property type="component" value="Unassembled WGS sequence"/>
</dbReference>
<dbReference type="Pfam" id="PF07883">
    <property type="entry name" value="Cupin_2"/>
    <property type="match status" value="1"/>
</dbReference>
<dbReference type="RefSeq" id="XP_003002136.1">
    <property type="nucleotide sequence ID" value="XM_003002090.1"/>
</dbReference>
<proteinExistence type="predicted"/>
<reference evidence="4" key="1">
    <citation type="journal article" date="2011" name="PLoS Pathog.">
        <title>Comparative genomics yields insights into niche adaptation of plant vascular wilt pathogens.</title>
        <authorList>
            <person name="Klosterman S.J."/>
            <person name="Subbarao K.V."/>
            <person name="Kang S."/>
            <person name="Veronese P."/>
            <person name="Gold S.E."/>
            <person name="Thomma B.P.H.J."/>
            <person name="Chen Z."/>
            <person name="Henrissat B."/>
            <person name="Lee Y.-H."/>
            <person name="Park J."/>
            <person name="Garcia-Pedrajas M.D."/>
            <person name="Barbara D.J."/>
            <person name="Anchieta A."/>
            <person name="de Jonge R."/>
            <person name="Santhanam P."/>
            <person name="Maruthachalam K."/>
            <person name="Atallah Z."/>
            <person name="Amyotte S.G."/>
            <person name="Paz Z."/>
            <person name="Inderbitzin P."/>
            <person name="Hayes R.J."/>
            <person name="Heiman D.I."/>
            <person name="Young S."/>
            <person name="Zeng Q."/>
            <person name="Engels R."/>
            <person name="Galagan J."/>
            <person name="Cuomo C.A."/>
            <person name="Dobinson K.F."/>
            <person name="Ma L.-J."/>
        </authorList>
    </citation>
    <scope>NUCLEOTIDE SEQUENCE [LARGE SCALE GENOMIC DNA]</scope>
    <source>
        <strain evidence="4">VaMs.102 / ATCC MYA-4576 / FGSC 10136</strain>
    </source>
</reference>
<dbReference type="GeneID" id="9537529"/>
<dbReference type="HOGENOM" id="CLU_089363_0_0_1"/>
<dbReference type="EMBL" id="DS985223">
    <property type="protein sequence ID" value="EEY21485.1"/>
    <property type="molecule type" value="Genomic_DNA"/>
</dbReference>
<sequence>MFNFSLSPPLAFLRGGDVPRHRTSEQNPVVLQDTHQRLFSISFRTPSPSDATFSTQIFPQKESQHDFESSFYRPPPHYHLFQDEHFRVDSGEGTWYLWGGKTVQLKKGDRIVVPARRWHTFDVAPDSKEPLAVSYYYDKEYVEMEETFFRNVLSYFADCRRAGVSPSVFQIMVFAMHNWMPIALPVPGPECFNLILNTILMILIGCIGQFLLGYKASYPEYEDEEQKKGKND</sequence>
<name>C9SRS0_VERA1</name>
<keyword evidence="4" id="KW-1185">Reference proteome</keyword>
<feature type="domain" description="Cupin type-2" evidence="2">
    <location>
        <begin position="74"/>
        <end position="127"/>
    </location>
</feature>
<evidence type="ECO:0000259" key="2">
    <source>
        <dbReference type="Pfam" id="PF07883"/>
    </source>
</evidence>
<dbReference type="OrthoDB" id="9976870at2759"/>
<dbReference type="OMA" id="AWADPCK"/>
<dbReference type="SUPFAM" id="SSF51182">
    <property type="entry name" value="RmlC-like cupins"/>
    <property type="match status" value="1"/>
</dbReference>
<organism evidence="4">
    <name type="scientific">Verticillium alfalfae (strain VaMs.102 / ATCC MYA-4576 / FGSC 10136)</name>
    <name type="common">Verticillium wilt of alfalfa</name>
    <name type="synonym">Verticillium albo-atrum</name>
    <dbReference type="NCBI Taxonomy" id="526221"/>
    <lineage>
        <taxon>Eukaryota</taxon>
        <taxon>Fungi</taxon>
        <taxon>Dikarya</taxon>
        <taxon>Ascomycota</taxon>
        <taxon>Pezizomycotina</taxon>
        <taxon>Sordariomycetes</taxon>
        <taxon>Hypocreomycetidae</taxon>
        <taxon>Glomerellales</taxon>
        <taxon>Plectosphaerellaceae</taxon>
        <taxon>Verticillium</taxon>
    </lineage>
</organism>
<dbReference type="CDD" id="cd02208">
    <property type="entry name" value="cupin_RmlC-like"/>
    <property type="match status" value="1"/>
</dbReference>
<evidence type="ECO:0000313" key="4">
    <source>
        <dbReference type="Proteomes" id="UP000008698"/>
    </source>
</evidence>
<dbReference type="KEGG" id="val:VDBG_07595"/>
<dbReference type="eggNOG" id="ENOG502SGMD">
    <property type="taxonomic scope" value="Eukaryota"/>
</dbReference>
<evidence type="ECO:0000313" key="3">
    <source>
        <dbReference type="EMBL" id="EEY21485.1"/>
    </source>
</evidence>
<dbReference type="Gene3D" id="2.60.120.10">
    <property type="entry name" value="Jelly Rolls"/>
    <property type="match status" value="1"/>
</dbReference>
<dbReference type="InterPro" id="IPR014710">
    <property type="entry name" value="RmlC-like_jellyroll"/>
</dbReference>
<keyword evidence="1" id="KW-0472">Membrane</keyword>
<dbReference type="InterPro" id="IPR013096">
    <property type="entry name" value="Cupin_2"/>
</dbReference>
<dbReference type="AlphaFoldDB" id="C9SRS0"/>
<dbReference type="InterPro" id="IPR011051">
    <property type="entry name" value="RmlC_Cupin_sf"/>
</dbReference>
<feature type="transmembrane region" description="Helical" evidence="1">
    <location>
        <begin position="194"/>
        <end position="214"/>
    </location>
</feature>